<accession>A0AAF3FLB4</accession>
<name>A0AAF3FLB4_9BILA</name>
<feature type="transmembrane region" description="Helical" evidence="1">
    <location>
        <begin position="103"/>
        <end position="126"/>
    </location>
</feature>
<evidence type="ECO:0000256" key="1">
    <source>
        <dbReference type="SAM" id="Phobius"/>
    </source>
</evidence>
<evidence type="ECO:0008006" key="4">
    <source>
        <dbReference type="Google" id="ProtNLM"/>
    </source>
</evidence>
<keyword evidence="2" id="KW-1185">Reference proteome</keyword>
<keyword evidence="1" id="KW-0812">Transmembrane</keyword>
<dbReference type="AlphaFoldDB" id="A0AAF3FLB4"/>
<keyword evidence="1" id="KW-1133">Transmembrane helix</keyword>
<keyword evidence="1" id="KW-0472">Membrane</keyword>
<dbReference type="WBParaSite" id="MBELARI_LOCUS7770">
    <property type="protein sequence ID" value="MBELARI_LOCUS7770"/>
    <property type="gene ID" value="MBELARI_LOCUS7770"/>
</dbReference>
<protein>
    <recommendedName>
        <fullName evidence="4">Transmembrane protein</fullName>
    </recommendedName>
</protein>
<dbReference type="Proteomes" id="UP000887575">
    <property type="component" value="Unassembled WGS sequence"/>
</dbReference>
<sequence>MKTKFSQERCSGATPKQSFLQYQKCFPNTNVADLLACSPPNETCAGIVSGLQCQQDVYQEKCNASSAFADIMYIDAVNGFNNFSNCTTEVATNFHSKVTTSNFWLYIAIALGVLGFLGVIAASVAYNKAQINPQTKRYS</sequence>
<evidence type="ECO:0000313" key="3">
    <source>
        <dbReference type="WBParaSite" id="MBELARI_LOCUS7770"/>
    </source>
</evidence>
<reference evidence="3" key="1">
    <citation type="submission" date="2024-02" db="UniProtKB">
        <authorList>
            <consortium name="WormBaseParasite"/>
        </authorList>
    </citation>
    <scope>IDENTIFICATION</scope>
</reference>
<proteinExistence type="predicted"/>
<organism evidence="2 3">
    <name type="scientific">Mesorhabditis belari</name>
    <dbReference type="NCBI Taxonomy" id="2138241"/>
    <lineage>
        <taxon>Eukaryota</taxon>
        <taxon>Metazoa</taxon>
        <taxon>Ecdysozoa</taxon>
        <taxon>Nematoda</taxon>
        <taxon>Chromadorea</taxon>
        <taxon>Rhabditida</taxon>
        <taxon>Rhabditina</taxon>
        <taxon>Rhabditomorpha</taxon>
        <taxon>Rhabditoidea</taxon>
        <taxon>Rhabditidae</taxon>
        <taxon>Mesorhabditinae</taxon>
        <taxon>Mesorhabditis</taxon>
    </lineage>
</organism>
<evidence type="ECO:0000313" key="2">
    <source>
        <dbReference type="Proteomes" id="UP000887575"/>
    </source>
</evidence>